<comment type="cofactor">
    <cofactor evidence="8">
        <name>heme</name>
        <dbReference type="ChEBI" id="CHEBI:30413"/>
    </cofactor>
</comment>
<keyword evidence="3 8" id="KW-0479">Metal-binding</keyword>
<evidence type="ECO:0000256" key="9">
    <source>
        <dbReference type="RuleBase" id="RU000461"/>
    </source>
</evidence>
<feature type="transmembrane region" description="Helical" evidence="11">
    <location>
        <begin position="236"/>
        <end position="259"/>
    </location>
</feature>
<name>A0AAN9A2X3_HALRR</name>
<evidence type="ECO:0000256" key="11">
    <source>
        <dbReference type="SAM" id="Phobius"/>
    </source>
</evidence>
<evidence type="ECO:0000256" key="2">
    <source>
        <dbReference type="ARBA" id="ARBA00022617"/>
    </source>
</evidence>
<evidence type="ECO:0008006" key="14">
    <source>
        <dbReference type="Google" id="ProtNLM"/>
    </source>
</evidence>
<feature type="compositionally biased region" description="Basic and acidic residues" evidence="10">
    <location>
        <begin position="312"/>
        <end position="322"/>
    </location>
</feature>
<evidence type="ECO:0000313" key="12">
    <source>
        <dbReference type="EMBL" id="KAK7070405.1"/>
    </source>
</evidence>
<evidence type="ECO:0000256" key="10">
    <source>
        <dbReference type="SAM" id="MobiDB-lite"/>
    </source>
</evidence>
<evidence type="ECO:0000313" key="13">
    <source>
        <dbReference type="Proteomes" id="UP001381693"/>
    </source>
</evidence>
<dbReference type="PRINTS" id="PR00463">
    <property type="entry name" value="EP450I"/>
</dbReference>
<dbReference type="PRINTS" id="PR00385">
    <property type="entry name" value="P450"/>
</dbReference>
<keyword evidence="4 9" id="KW-0560">Oxidoreductase</keyword>
<dbReference type="Gene3D" id="1.10.630.10">
    <property type="entry name" value="Cytochrome P450"/>
    <property type="match status" value="1"/>
</dbReference>
<keyword evidence="11" id="KW-1133">Transmembrane helix</keyword>
<protein>
    <recommendedName>
        <fullName evidence="14">Cytochrome P450</fullName>
    </recommendedName>
</protein>
<dbReference type="AlphaFoldDB" id="A0AAN9A2X3"/>
<dbReference type="GO" id="GO:0008395">
    <property type="term" value="F:steroid hydroxylase activity"/>
    <property type="evidence" value="ECO:0007669"/>
    <property type="project" value="TreeGrafter"/>
</dbReference>
<dbReference type="SUPFAM" id="SSF48264">
    <property type="entry name" value="Cytochrome P450"/>
    <property type="match status" value="1"/>
</dbReference>
<reference evidence="12 13" key="1">
    <citation type="submission" date="2023-11" db="EMBL/GenBank/DDBJ databases">
        <title>Halocaridina rubra genome assembly.</title>
        <authorList>
            <person name="Smith C."/>
        </authorList>
    </citation>
    <scope>NUCLEOTIDE SEQUENCE [LARGE SCALE GENOMIC DNA]</scope>
    <source>
        <strain evidence="12">EP-1</strain>
        <tissue evidence="12">Whole</tissue>
    </source>
</reference>
<dbReference type="InterPro" id="IPR050705">
    <property type="entry name" value="Cytochrome_P450_3A"/>
</dbReference>
<evidence type="ECO:0000256" key="4">
    <source>
        <dbReference type="ARBA" id="ARBA00023002"/>
    </source>
</evidence>
<evidence type="ECO:0000256" key="8">
    <source>
        <dbReference type="PIRSR" id="PIRSR602401-1"/>
    </source>
</evidence>
<dbReference type="CDD" id="cd11055">
    <property type="entry name" value="CYP3A-like"/>
    <property type="match status" value="1"/>
</dbReference>
<dbReference type="PROSITE" id="PS00086">
    <property type="entry name" value="CYTOCHROME_P450"/>
    <property type="match status" value="1"/>
</dbReference>
<dbReference type="GO" id="GO:0005506">
    <property type="term" value="F:iron ion binding"/>
    <property type="evidence" value="ECO:0007669"/>
    <property type="project" value="InterPro"/>
</dbReference>
<proteinExistence type="inferred from homology"/>
<gene>
    <name evidence="12" type="ORF">SK128_013372</name>
</gene>
<dbReference type="PANTHER" id="PTHR24302:SF15">
    <property type="entry name" value="FATTY-ACID PEROXYGENASE"/>
    <property type="match status" value="1"/>
</dbReference>
<keyword evidence="11" id="KW-0812">Transmembrane</keyword>
<comment type="similarity">
    <text evidence="1 9">Belongs to the cytochrome P450 family.</text>
</comment>
<accession>A0AAN9A2X3</accession>
<evidence type="ECO:0000256" key="3">
    <source>
        <dbReference type="ARBA" id="ARBA00022723"/>
    </source>
</evidence>
<feature type="transmembrane region" description="Helical" evidence="11">
    <location>
        <begin position="12"/>
        <end position="37"/>
    </location>
</feature>
<dbReference type="InterPro" id="IPR017972">
    <property type="entry name" value="Cyt_P450_CS"/>
</dbReference>
<comment type="function">
    <text evidence="7">Cytochromes P450 are a group of heme-thiolate monooxygenases. They oxidize a variety of structurally unrelated compounds, including steroids, fatty acids, and xenobiotics.</text>
</comment>
<keyword evidence="2 8" id="KW-0349">Heme</keyword>
<dbReference type="InterPro" id="IPR036396">
    <property type="entry name" value="Cyt_P450_sf"/>
</dbReference>
<dbReference type="InterPro" id="IPR002401">
    <property type="entry name" value="Cyt_P450_E_grp-I"/>
</dbReference>
<organism evidence="12 13">
    <name type="scientific">Halocaridina rubra</name>
    <name type="common">Hawaiian red shrimp</name>
    <dbReference type="NCBI Taxonomy" id="373956"/>
    <lineage>
        <taxon>Eukaryota</taxon>
        <taxon>Metazoa</taxon>
        <taxon>Ecdysozoa</taxon>
        <taxon>Arthropoda</taxon>
        <taxon>Crustacea</taxon>
        <taxon>Multicrustacea</taxon>
        <taxon>Malacostraca</taxon>
        <taxon>Eumalacostraca</taxon>
        <taxon>Eucarida</taxon>
        <taxon>Decapoda</taxon>
        <taxon>Pleocyemata</taxon>
        <taxon>Caridea</taxon>
        <taxon>Atyoidea</taxon>
        <taxon>Atyidae</taxon>
        <taxon>Halocaridina</taxon>
    </lineage>
</organism>
<dbReference type="EMBL" id="JAXCGZ010015388">
    <property type="protein sequence ID" value="KAK7070405.1"/>
    <property type="molecule type" value="Genomic_DNA"/>
</dbReference>
<dbReference type="InterPro" id="IPR001128">
    <property type="entry name" value="Cyt_P450"/>
</dbReference>
<keyword evidence="6 9" id="KW-0503">Monooxygenase</keyword>
<dbReference type="PANTHER" id="PTHR24302">
    <property type="entry name" value="CYTOCHROME P450 FAMILY 3"/>
    <property type="match status" value="1"/>
</dbReference>
<evidence type="ECO:0000256" key="5">
    <source>
        <dbReference type="ARBA" id="ARBA00023004"/>
    </source>
</evidence>
<keyword evidence="13" id="KW-1185">Reference proteome</keyword>
<dbReference type="Pfam" id="PF00067">
    <property type="entry name" value="p450"/>
    <property type="match status" value="1"/>
</dbReference>
<feature type="compositionally biased region" description="Polar residues" evidence="10">
    <location>
        <begin position="300"/>
        <end position="310"/>
    </location>
</feature>
<keyword evidence="11" id="KW-0472">Membrane</keyword>
<keyword evidence="5 8" id="KW-0408">Iron</keyword>
<feature type="binding site" description="axial binding residue" evidence="8">
    <location>
        <position position="496"/>
    </location>
    <ligand>
        <name>heme</name>
        <dbReference type="ChEBI" id="CHEBI:30413"/>
    </ligand>
    <ligandPart>
        <name>Fe</name>
        <dbReference type="ChEBI" id="CHEBI:18248"/>
    </ligandPart>
</feature>
<dbReference type="GO" id="GO:0016705">
    <property type="term" value="F:oxidoreductase activity, acting on paired donors, with incorporation or reduction of molecular oxygen"/>
    <property type="evidence" value="ECO:0007669"/>
    <property type="project" value="InterPro"/>
</dbReference>
<evidence type="ECO:0000256" key="1">
    <source>
        <dbReference type="ARBA" id="ARBA00010617"/>
    </source>
</evidence>
<sequence>MIPSLLWWLWSFVWAGLDAYAVTFFLGICVLCIIYWIKQRHYQHSLFARFGIPYVKPHLLYGSYDTLRAEGRLSTDVIGDWIKMYGPVFGYFIGQTPYMVVRDLDMIRQVLVKDFHNFSNRPKLVIEAQPVIHTVVGLRDQKWKDVRSVLAPTFSMVKMKKMTGIMNTRVTEFLNIVSKASAKDEPLEFYSIFQGLTLDVISECALAMKTNCQRDQNQDELFSAVRSFLRHAVNPAILIAIYFSLFGKLMGFISNHLALSGRMTNMIVSHLKTVLNIRRKDLSTKYIDVLQLMIEAAETNPQQENTSNGANDFKENSNDNKNSKSSHSYHSNKENAKKRYLSDEEIIANAWVFLLAGFETTANSLTSTAYLLALNPLVQEKLFQELREDIEDETEELTYDTVHNLPYLDQVFSEALRIFPPVVTFVTRETHKEYQLGKYRIPKETNIMIPIWQIHHDPELWPDPKFDPDRFSSDVKATESRHPMSYIPFGAGPRACVGIRFAQLEAKLTLARLLRNFRLETCSETPIPMEFEIPTVTLIPAKGVMLRAVPRE</sequence>
<dbReference type="GO" id="GO:0020037">
    <property type="term" value="F:heme binding"/>
    <property type="evidence" value="ECO:0007669"/>
    <property type="project" value="InterPro"/>
</dbReference>
<dbReference type="Proteomes" id="UP001381693">
    <property type="component" value="Unassembled WGS sequence"/>
</dbReference>
<feature type="region of interest" description="Disordered" evidence="10">
    <location>
        <begin position="300"/>
        <end position="332"/>
    </location>
</feature>
<evidence type="ECO:0000256" key="7">
    <source>
        <dbReference type="ARBA" id="ARBA00043906"/>
    </source>
</evidence>
<evidence type="ECO:0000256" key="6">
    <source>
        <dbReference type="ARBA" id="ARBA00023033"/>
    </source>
</evidence>
<comment type="caution">
    <text evidence="12">The sequence shown here is derived from an EMBL/GenBank/DDBJ whole genome shotgun (WGS) entry which is preliminary data.</text>
</comment>